<dbReference type="Proteomes" id="UP000699042">
    <property type="component" value="Unassembled WGS sequence"/>
</dbReference>
<keyword evidence="3" id="KW-1185">Reference proteome</keyword>
<comment type="caution">
    <text evidence="2">The sequence shown here is derived from an EMBL/GenBank/DDBJ whole genome shotgun (WGS) entry which is preliminary data.</text>
</comment>
<gene>
    <name evidence="2" type="ORF">JMJ77_004093</name>
</gene>
<dbReference type="AlphaFoldDB" id="A0A9P7R0Q8"/>
<evidence type="ECO:0000313" key="3">
    <source>
        <dbReference type="Proteomes" id="UP000699042"/>
    </source>
</evidence>
<evidence type="ECO:0000313" key="2">
    <source>
        <dbReference type="EMBL" id="KAG7044631.1"/>
    </source>
</evidence>
<feature type="non-terminal residue" evidence="2">
    <location>
        <position position="69"/>
    </location>
</feature>
<organism evidence="2 3">
    <name type="scientific">Colletotrichum scovillei</name>
    <dbReference type="NCBI Taxonomy" id="1209932"/>
    <lineage>
        <taxon>Eukaryota</taxon>
        <taxon>Fungi</taxon>
        <taxon>Dikarya</taxon>
        <taxon>Ascomycota</taxon>
        <taxon>Pezizomycotina</taxon>
        <taxon>Sordariomycetes</taxon>
        <taxon>Hypocreomycetidae</taxon>
        <taxon>Glomerellales</taxon>
        <taxon>Glomerellaceae</taxon>
        <taxon>Colletotrichum</taxon>
        <taxon>Colletotrichum acutatum species complex</taxon>
    </lineage>
</organism>
<reference evidence="2" key="1">
    <citation type="submission" date="2021-05" db="EMBL/GenBank/DDBJ databases">
        <title>Comparative genomics of three Colletotrichum scovillei strains and genetic complementation revealed genes involved fungal growth and virulence on chili pepper.</title>
        <authorList>
            <person name="Hsieh D.-K."/>
            <person name="Chuang S.-C."/>
            <person name="Chen C.-Y."/>
            <person name="Chao Y.-T."/>
            <person name="Lu M.-Y.J."/>
            <person name="Lee M.-H."/>
            <person name="Shih M.-C."/>
        </authorList>
    </citation>
    <scope>NUCLEOTIDE SEQUENCE</scope>
    <source>
        <strain evidence="2">Coll-153</strain>
    </source>
</reference>
<evidence type="ECO:0000256" key="1">
    <source>
        <dbReference type="SAM" id="MobiDB-lite"/>
    </source>
</evidence>
<dbReference type="EMBL" id="JAESDN010000010">
    <property type="protein sequence ID" value="KAG7044631.1"/>
    <property type="molecule type" value="Genomic_DNA"/>
</dbReference>
<accession>A0A9P7R0Q8</accession>
<protein>
    <submittedName>
        <fullName evidence="2">Uncharacterized protein</fullName>
    </submittedName>
</protein>
<name>A0A9P7R0Q8_9PEZI</name>
<proteinExistence type="predicted"/>
<feature type="region of interest" description="Disordered" evidence="1">
    <location>
        <begin position="44"/>
        <end position="69"/>
    </location>
</feature>
<sequence>MIYPTLDVVVLARRMPYCPGCGFLDLHNPARPLELQRGLTMWPTSSPHETVGLQSRHRNTTNSIRQTLR</sequence>
<feature type="compositionally biased region" description="Polar residues" evidence="1">
    <location>
        <begin position="60"/>
        <end position="69"/>
    </location>
</feature>